<proteinExistence type="predicted"/>
<dbReference type="EMBL" id="JBFXLR010000003">
    <property type="protein sequence ID" value="KAL2859557.1"/>
    <property type="molecule type" value="Genomic_DNA"/>
</dbReference>
<organism evidence="2 3">
    <name type="scientific">Aspergillus pseudodeflectus</name>
    <dbReference type="NCBI Taxonomy" id="176178"/>
    <lineage>
        <taxon>Eukaryota</taxon>
        <taxon>Fungi</taxon>
        <taxon>Dikarya</taxon>
        <taxon>Ascomycota</taxon>
        <taxon>Pezizomycotina</taxon>
        <taxon>Eurotiomycetes</taxon>
        <taxon>Eurotiomycetidae</taxon>
        <taxon>Eurotiales</taxon>
        <taxon>Aspergillaceae</taxon>
        <taxon>Aspergillus</taxon>
        <taxon>Aspergillus subgen. Nidulantes</taxon>
    </lineage>
</organism>
<sequence>MGTYPGAFGTKQRPHSQPSTMQASPSLAPQLSTLSRQKTMKTAFEQGAIFWHGV</sequence>
<dbReference type="Proteomes" id="UP001610444">
    <property type="component" value="Unassembled WGS sequence"/>
</dbReference>
<dbReference type="RefSeq" id="XP_070904491.1">
    <property type="nucleotide sequence ID" value="XM_071038513.1"/>
</dbReference>
<feature type="compositionally biased region" description="Polar residues" evidence="1">
    <location>
        <begin position="15"/>
        <end position="29"/>
    </location>
</feature>
<evidence type="ECO:0000256" key="1">
    <source>
        <dbReference type="SAM" id="MobiDB-lite"/>
    </source>
</evidence>
<evidence type="ECO:0000313" key="3">
    <source>
        <dbReference type="Proteomes" id="UP001610444"/>
    </source>
</evidence>
<evidence type="ECO:0000313" key="2">
    <source>
        <dbReference type="EMBL" id="KAL2859557.1"/>
    </source>
</evidence>
<accession>A0ABR4L7X8</accession>
<name>A0ABR4L7X8_9EURO</name>
<feature type="region of interest" description="Disordered" evidence="1">
    <location>
        <begin position="1"/>
        <end position="29"/>
    </location>
</feature>
<reference evidence="2 3" key="1">
    <citation type="submission" date="2024-07" db="EMBL/GenBank/DDBJ databases">
        <title>Section-level genome sequencing and comparative genomics of Aspergillus sections Usti and Cavernicolus.</title>
        <authorList>
            <consortium name="Lawrence Berkeley National Laboratory"/>
            <person name="Nybo J.L."/>
            <person name="Vesth T.C."/>
            <person name="Theobald S."/>
            <person name="Frisvad J.C."/>
            <person name="Larsen T.O."/>
            <person name="Kjaerboelling I."/>
            <person name="Rothschild-Mancinelli K."/>
            <person name="Lyhne E.K."/>
            <person name="Kogle M.E."/>
            <person name="Barry K."/>
            <person name="Clum A."/>
            <person name="Na H."/>
            <person name="Ledsgaard L."/>
            <person name="Lin J."/>
            <person name="Lipzen A."/>
            <person name="Kuo A."/>
            <person name="Riley R."/>
            <person name="Mondo S."/>
            <person name="LaButti K."/>
            <person name="Haridas S."/>
            <person name="Pangalinan J."/>
            <person name="Salamov A.A."/>
            <person name="Simmons B.A."/>
            <person name="Magnuson J.K."/>
            <person name="Chen J."/>
            <person name="Drula E."/>
            <person name="Henrissat B."/>
            <person name="Wiebenga A."/>
            <person name="Lubbers R.J."/>
            <person name="Gomes A.C."/>
            <person name="Macurrencykelacurrency M.R."/>
            <person name="Stajich J."/>
            <person name="Grigoriev I.V."/>
            <person name="Mortensen U.H."/>
            <person name="De vries R.P."/>
            <person name="Baker S.E."/>
            <person name="Andersen M.R."/>
        </authorList>
    </citation>
    <scope>NUCLEOTIDE SEQUENCE [LARGE SCALE GENOMIC DNA]</scope>
    <source>
        <strain evidence="2 3">CBS 756.74</strain>
    </source>
</reference>
<dbReference type="GeneID" id="98153677"/>
<protein>
    <submittedName>
        <fullName evidence="2">Uncharacterized protein</fullName>
    </submittedName>
</protein>
<gene>
    <name evidence="2" type="ORF">BJX68DRAFT_226488</name>
</gene>
<comment type="caution">
    <text evidence="2">The sequence shown here is derived from an EMBL/GenBank/DDBJ whole genome shotgun (WGS) entry which is preliminary data.</text>
</comment>
<keyword evidence="3" id="KW-1185">Reference proteome</keyword>